<sequence length="753" mass="85600">MPSIGRLKRYARLLSPPIRITVSSAGGNEYQELNAGSVASWSPSPPASYDDYPPPNTSYPPSASLMTPSNHFADASGLVWLELKICNRTVFGVGFPKLIPRSKWDWGRRAYTQRKRRCTRRCTRRQYIVFVAILMLLAVVVPVTVLLHMRHVREVNASKIWGFGLTGVDENGFPLWFNFKPLKFNFGGIKELVPKNENIPEYPLPKDAVDVPATTTYAHASPTEFHAYPDYTSQPYLQEYRGNYVPCRSFIDGEILDASNPLVKAYNGIPFRKPNAVLGSASVLGLDETVCFERNALLMPYGFGENPDVEPRKDWKNSSSISFANVDWGKLQEECVARNKDRFDPSPAVATGLIPSWKLLFEGAKAKRGDSTANYHSRTAVVLRGWDGFRFLPDDIINLRRLITEVSLLSGGEYQVHLIIDVKNLEIPFYADETVYRGIIETIVPKEFRGIVELSNEVMMSAVYPSAPYHDSYRSMFMPLQMFSQKHPEYDFIWEWELDMRLIGDHYHFMEKLAEWAKKQPRRELWERSTRHYIPAVHGTWEEYILPAGFKPIEPPKPPTSSAEEDDYEWGVGEEADLITLLPMFDPAGGSWTLRNECGGYDQSGETVPRRAAIVTASRLSKGLLWRMHEENAKRRHACASEMWPATACLHHGLKAVYAPHPIWFEKDWGNMSFVESVFNGGTKGQTTKESVFGVNEHNFSGTTWFFNAKWARTLYRRWLGYEGSGGGRQADEEHGNMCLNGVLLHPIKTMRP</sequence>
<dbReference type="Proteomes" id="UP001221413">
    <property type="component" value="Unassembled WGS sequence"/>
</dbReference>
<evidence type="ECO:0000313" key="3">
    <source>
        <dbReference type="Proteomes" id="UP001221413"/>
    </source>
</evidence>
<evidence type="ECO:0000256" key="1">
    <source>
        <dbReference type="SAM" id="Phobius"/>
    </source>
</evidence>
<keyword evidence="1" id="KW-0812">Transmembrane</keyword>
<dbReference type="Pfam" id="PF11885">
    <property type="entry name" value="DUF3405"/>
    <property type="match status" value="1"/>
</dbReference>
<comment type="caution">
    <text evidence="2">The sequence shown here is derived from an EMBL/GenBank/DDBJ whole genome shotgun (WGS) entry which is preliminary data.</text>
</comment>
<dbReference type="InterPro" id="IPR021822">
    <property type="entry name" value="DUF3405"/>
</dbReference>
<dbReference type="PANTHER" id="PTHR36205:SF2">
    <property type="entry name" value="MAJOR FACILITATOR SUPERFAMILY TRANSPORTER"/>
    <property type="match status" value="1"/>
</dbReference>
<dbReference type="AlphaFoldDB" id="A0AAD6J3X1"/>
<feature type="transmembrane region" description="Helical" evidence="1">
    <location>
        <begin position="127"/>
        <end position="149"/>
    </location>
</feature>
<organism evidence="2 3">
    <name type="scientific">Drechslerella dactyloides</name>
    <name type="common">Nematode-trapping fungus</name>
    <name type="synonym">Arthrobotrys dactyloides</name>
    <dbReference type="NCBI Taxonomy" id="74499"/>
    <lineage>
        <taxon>Eukaryota</taxon>
        <taxon>Fungi</taxon>
        <taxon>Dikarya</taxon>
        <taxon>Ascomycota</taxon>
        <taxon>Pezizomycotina</taxon>
        <taxon>Orbiliomycetes</taxon>
        <taxon>Orbiliales</taxon>
        <taxon>Orbiliaceae</taxon>
        <taxon>Drechslerella</taxon>
    </lineage>
</organism>
<gene>
    <name evidence="2" type="ORF">Dda_1679</name>
</gene>
<dbReference type="PANTHER" id="PTHR36205">
    <property type="entry name" value="CHROMOSOME 19, WHOLE GENOME SHOTGUN SEQUENCE"/>
    <property type="match status" value="1"/>
</dbReference>
<keyword evidence="1" id="KW-0472">Membrane</keyword>
<reference evidence="2" key="1">
    <citation type="submission" date="2023-01" db="EMBL/GenBank/DDBJ databases">
        <title>The chitinases involved in constricting ring structure development in the nematode-trapping fungus Drechslerella dactyloides.</title>
        <authorList>
            <person name="Wang R."/>
            <person name="Zhang L."/>
            <person name="Tang P."/>
            <person name="Li S."/>
            <person name="Liang L."/>
        </authorList>
    </citation>
    <scope>NUCLEOTIDE SEQUENCE</scope>
    <source>
        <strain evidence="2">YMF1.00031</strain>
    </source>
</reference>
<proteinExistence type="predicted"/>
<accession>A0AAD6J3X1</accession>
<keyword evidence="1" id="KW-1133">Transmembrane helix</keyword>
<evidence type="ECO:0000313" key="2">
    <source>
        <dbReference type="EMBL" id="KAJ6263119.1"/>
    </source>
</evidence>
<keyword evidence="3" id="KW-1185">Reference proteome</keyword>
<protein>
    <submittedName>
        <fullName evidence="2">Uncharacterized protein</fullName>
    </submittedName>
</protein>
<name>A0AAD6J3X1_DREDA</name>
<dbReference type="EMBL" id="JAQGDS010000002">
    <property type="protein sequence ID" value="KAJ6263119.1"/>
    <property type="molecule type" value="Genomic_DNA"/>
</dbReference>